<evidence type="ECO:0000259" key="3">
    <source>
        <dbReference type="Pfam" id="PF05193"/>
    </source>
</evidence>
<protein>
    <submittedName>
        <fullName evidence="4">Insulinase family protein</fullName>
    </submittedName>
</protein>
<dbReference type="GO" id="GO:0046872">
    <property type="term" value="F:metal ion binding"/>
    <property type="evidence" value="ECO:0007669"/>
    <property type="project" value="InterPro"/>
</dbReference>
<dbReference type="PANTHER" id="PTHR11851">
    <property type="entry name" value="METALLOPROTEASE"/>
    <property type="match status" value="1"/>
</dbReference>
<name>A0A4R5UE61_9GAMM</name>
<reference evidence="4 5" key="1">
    <citation type="submission" date="2019-03" db="EMBL/GenBank/DDBJ databases">
        <title>Luteimonas zhaokaii sp.nov., isolated from the rectal contents of Plateau pika in Yushu, Qinghai Province, China.</title>
        <authorList>
            <person name="Zhang G."/>
        </authorList>
    </citation>
    <scope>NUCLEOTIDE SEQUENCE [LARGE SCALE GENOMIC DNA]</scope>
    <source>
        <strain evidence="4 5">THG-MD21</strain>
    </source>
</reference>
<accession>A0A4R5UE61</accession>
<dbReference type="PANTHER" id="PTHR11851:SF224">
    <property type="entry name" value="PROCESSING PROTEASE"/>
    <property type="match status" value="1"/>
</dbReference>
<dbReference type="EMBL" id="SMTG01000002">
    <property type="protein sequence ID" value="TDK33578.1"/>
    <property type="molecule type" value="Genomic_DNA"/>
</dbReference>
<dbReference type="Pfam" id="PF05193">
    <property type="entry name" value="Peptidase_M16_C"/>
    <property type="match status" value="1"/>
</dbReference>
<dbReference type="Proteomes" id="UP000295543">
    <property type="component" value="Unassembled WGS sequence"/>
</dbReference>
<dbReference type="InterPro" id="IPR007863">
    <property type="entry name" value="Peptidase_M16_C"/>
</dbReference>
<evidence type="ECO:0000256" key="1">
    <source>
        <dbReference type="SAM" id="MobiDB-lite"/>
    </source>
</evidence>
<dbReference type="AlphaFoldDB" id="A0A4R5UE61"/>
<evidence type="ECO:0000259" key="2">
    <source>
        <dbReference type="Pfam" id="PF00675"/>
    </source>
</evidence>
<feature type="region of interest" description="Disordered" evidence="1">
    <location>
        <begin position="1"/>
        <end position="43"/>
    </location>
</feature>
<proteinExistence type="predicted"/>
<feature type="compositionally biased region" description="Basic residues" evidence="1">
    <location>
        <begin position="12"/>
        <end position="26"/>
    </location>
</feature>
<dbReference type="OrthoDB" id="9811314at2"/>
<dbReference type="SUPFAM" id="SSF63411">
    <property type="entry name" value="LuxS/MPP-like metallohydrolase"/>
    <property type="match status" value="2"/>
</dbReference>
<dbReference type="InterPro" id="IPR011249">
    <property type="entry name" value="Metalloenz_LuxS/M16"/>
</dbReference>
<gene>
    <name evidence="4" type="ORF">E2F49_06095</name>
</gene>
<feature type="domain" description="Peptidase M16 N-terminal" evidence="2">
    <location>
        <begin position="129"/>
        <end position="258"/>
    </location>
</feature>
<dbReference type="InterPro" id="IPR050361">
    <property type="entry name" value="MPP/UQCRC_Complex"/>
</dbReference>
<keyword evidence="5" id="KW-1185">Reference proteome</keyword>
<dbReference type="Pfam" id="PF00675">
    <property type="entry name" value="Peptidase_M16"/>
    <property type="match status" value="1"/>
</dbReference>
<dbReference type="Gene3D" id="3.30.830.10">
    <property type="entry name" value="Metalloenzyme, LuxS/M16 peptidase-like"/>
    <property type="match status" value="2"/>
</dbReference>
<comment type="caution">
    <text evidence="4">The sequence shown here is derived from an EMBL/GenBank/DDBJ whole genome shotgun (WGS) entry which is preliminary data.</text>
</comment>
<feature type="domain" description="Peptidase M16 C-terminal" evidence="3">
    <location>
        <begin position="273"/>
        <end position="443"/>
    </location>
</feature>
<evidence type="ECO:0000313" key="4">
    <source>
        <dbReference type="EMBL" id="TDK33578.1"/>
    </source>
</evidence>
<organism evidence="4 5">
    <name type="scientific">Luteimonas terrae</name>
    <dbReference type="NCBI Taxonomy" id="1530191"/>
    <lineage>
        <taxon>Bacteria</taxon>
        <taxon>Pseudomonadati</taxon>
        <taxon>Pseudomonadota</taxon>
        <taxon>Gammaproteobacteria</taxon>
        <taxon>Lysobacterales</taxon>
        <taxon>Lysobacteraceae</taxon>
        <taxon>Luteimonas</taxon>
    </lineage>
</organism>
<evidence type="ECO:0000313" key="5">
    <source>
        <dbReference type="Proteomes" id="UP000295543"/>
    </source>
</evidence>
<dbReference type="InterPro" id="IPR011765">
    <property type="entry name" value="Pept_M16_N"/>
</dbReference>
<feature type="compositionally biased region" description="Basic and acidic residues" evidence="1">
    <location>
        <begin position="33"/>
        <end position="42"/>
    </location>
</feature>
<sequence>MPTAPSSTACRPRWRLRVASPRRPRRPPLPQRPRTEESDMDIRNIPNRAARPLALALGLCLFAGGAYAQQPAGAGAAPTTAPPTELPAGLPAYGEDKPLPELGLVEHRLANGLTVWVLPRAGGLPRVDYVLAVRGGLASDPAQLPGMSNLLAGLMREGTSTRSSVQIAEQLQTLGAEMGAQASNDGLFVSASGLSASAEPLAALFADVVRNPAFPENEVQLAKTNALQGLKAMQAQPSYQANRAMGRVLFGTHPYGNTLPTEAAINGTDIAGLKAAHAARFRPDHALLVIAGPVQADAAKALAESMFGDWQGSGAPIAEVAAPDYPKGPQFVLVPRSGSVQSAVRIGRPAFDADDDRAIPAALANTILGGGFDSRLMRNLREDKGYTYGAGSSFGLRAEGGAFQAQADVRNEVTGAAIGEFLKEFEAMRAQAVPADELQRAKRFTAGTYLFQNQLQYAVASALAGNWLLGRPADYLSTYVDKVNNVTAAQVQSVAREFFDPKQQSIVVVGDAAVGEQLQSYGTFKSAE</sequence>